<name>A0ABZ0WK94_9BURK</name>
<evidence type="ECO:0008006" key="3">
    <source>
        <dbReference type="Google" id="ProtNLM"/>
    </source>
</evidence>
<evidence type="ECO:0000313" key="2">
    <source>
        <dbReference type="Proteomes" id="UP001325479"/>
    </source>
</evidence>
<proteinExistence type="predicted"/>
<accession>A0ABZ0WK94</accession>
<evidence type="ECO:0000313" key="1">
    <source>
        <dbReference type="EMBL" id="WQD77768.1"/>
    </source>
</evidence>
<keyword evidence="2" id="KW-1185">Reference proteome</keyword>
<dbReference type="RefSeq" id="WP_232833462.1">
    <property type="nucleotide sequence ID" value="NZ_CP139965.1"/>
</dbReference>
<sequence length="209" mass="22637">MHEQEADVARMWLAIDALDFARMKAKLLHRRDGQWTPETVARAEAGYRQFLKLAAQYPDTAIVPSEEVDQFWHAHILDTKRYANDCERIFGFVLHHNPYVGIDGADDEARLFELASATGALMERTFGTAAQEQAQAAAYCAVTPGAQAQPAYCAITPGVEAQAAYCAVTPNAEAKPAYCAIAPGVQAAPPAYCAITPSQGQGDGVQTRH</sequence>
<dbReference type="Proteomes" id="UP001325479">
    <property type="component" value="Chromosome"/>
</dbReference>
<dbReference type="EMBL" id="CP139965">
    <property type="protein sequence ID" value="WQD77768.1"/>
    <property type="molecule type" value="Genomic_DNA"/>
</dbReference>
<reference evidence="1 2" key="1">
    <citation type="submission" date="2023-12" db="EMBL/GenBank/DDBJ databases">
        <title>Genome sequencing and assembly of bacterial species from a model synthetic community.</title>
        <authorList>
            <person name="Hogle S.L."/>
        </authorList>
    </citation>
    <scope>NUCLEOTIDE SEQUENCE [LARGE SCALE GENOMIC DNA]</scope>
    <source>
        <strain evidence="1 2">HAMBI 2494</strain>
    </source>
</reference>
<protein>
    <recommendedName>
        <fullName evidence="3">Glycine-rich domain-containing protein-like</fullName>
    </recommendedName>
</protein>
<gene>
    <name evidence="1" type="ORF">U0042_27650</name>
</gene>
<organism evidence="1 2">
    <name type="scientific">Paraburkholderia kururiensis</name>
    <dbReference type="NCBI Taxonomy" id="984307"/>
    <lineage>
        <taxon>Bacteria</taxon>
        <taxon>Pseudomonadati</taxon>
        <taxon>Pseudomonadota</taxon>
        <taxon>Betaproteobacteria</taxon>
        <taxon>Burkholderiales</taxon>
        <taxon>Burkholderiaceae</taxon>
        <taxon>Paraburkholderia</taxon>
    </lineage>
</organism>